<sequence length="87" mass="9893">MLEATCQEIVVEVLLPLEEDVLAGRIHLYRVLHGLASARQRVPETRRATRLKLYVYVKGYLSNMIECCKTNRSKTNQGYIQKVGSLG</sequence>
<comment type="caution">
    <text evidence="1">The sequence shown here is derived from an EMBL/GenBank/DDBJ whole genome shotgun (WGS) entry which is preliminary data.</text>
</comment>
<reference evidence="1" key="1">
    <citation type="journal article" date="2019" name="bioRxiv">
        <title>The Genome of the Zebra Mussel, Dreissena polymorpha: A Resource for Invasive Species Research.</title>
        <authorList>
            <person name="McCartney M.A."/>
            <person name="Auch B."/>
            <person name="Kono T."/>
            <person name="Mallez S."/>
            <person name="Zhang Y."/>
            <person name="Obille A."/>
            <person name="Becker A."/>
            <person name="Abrahante J.E."/>
            <person name="Garbe J."/>
            <person name="Badalamenti J.P."/>
            <person name="Herman A."/>
            <person name="Mangelson H."/>
            <person name="Liachko I."/>
            <person name="Sullivan S."/>
            <person name="Sone E.D."/>
            <person name="Koren S."/>
            <person name="Silverstein K.A.T."/>
            <person name="Beckman K.B."/>
            <person name="Gohl D.M."/>
        </authorList>
    </citation>
    <scope>NUCLEOTIDE SEQUENCE</scope>
    <source>
        <strain evidence="1">Duluth1</strain>
        <tissue evidence="1">Whole animal</tissue>
    </source>
</reference>
<keyword evidence="2" id="KW-1185">Reference proteome</keyword>
<reference evidence="1" key="2">
    <citation type="submission" date="2020-11" db="EMBL/GenBank/DDBJ databases">
        <authorList>
            <person name="McCartney M.A."/>
            <person name="Auch B."/>
            <person name="Kono T."/>
            <person name="Mallez S."/>
            <person name="Becker A."/>
            <person name="Gohl D.M."/>
            <person name="Silverstein K.A.T."/>
            <person name="Koren S."/>
            <person name="Bechman K.B."/>
            <person name="Herman A."/>
            <person name="Abrahante J.E."/>
            <person name="Garbe J."/>
        </authorList>
    </citation>
    <scope>NUCLEOTIDE SEQUENCE</scope>
    <source>
        <strain evidence="1">Duluth1</strain>
        <tissue evidence="1">Whole animal</tissue>
    </source>
</reference>
<evidence type="ECO:0000313" key="2">
    <source>
        <dbReference type="Proteomes" id="UP000828390"/>
    </source>
</evidence>
<proteinExistence type="predicted"/>
<accession>A0A9D4H851</accession>
<organism evidence="1 2">
    <name type="scientific">Dreissena polymorpha</name>
    <name type="common">Zebra mussel</name>
    <name type="synonym">Mytilus polymorpha</name>
    <dbReference type="NCBI Taxonomy" id="45954"/>
    <lineage>
        <taxon>Eukaryota</taxon>
        <taxon>Metazoa</taxon>
        <taxon>Spiralia</taxon>
        <taxon>Lophotrochozoa</taxon>
        <taxon>Mollusca</taxon>
        <taxon>Bivalvia</taxon>
        <taxon>Autobranchia</taxon>
        <taxon>Heteroconchia</taxon>
        <taxon>Euheterodonta</taxon>
        <taxon>Imparidentia</taxon>
        <taxon>Neoheterodontei</taxon>
        <taxon>Myida</taxon>
        <taxon>Dreissenoidea</taxon>
        <taxon>Dreissenidae</taxon>
        <taxon>Dreissena</taxon>
    </lineage>
</organism>
<dbReference type="Proteomes" id="UP000828390">
    <property type="component" value="Unassembled WGS sequence"/>
</dbReference>
<protein>
    <submittedName>
        <fullName evidence="1">Uncharacterized protein</fullName>
    </submittedName>
</protein>
<evidence type="ECO:0000313" key="1">
    <source>
        <dbReference type="EMBL" id="KAH3831361.1"/>
    </source>
</evidence>
<dbReference type="EMBL" id="JAIWYP010000004">
    <property type="protein sequence ID" value="KAH3831361.1"/>
    <property type="molecule type" value="Genomic_DNA"/>
</dbReference>
<name>A0A9D4H851_DREPO</name>
<dbReference type="AlphaFoldDB" id="A0A9D4H851"/>
<gene>
    <name evidence="1" type="ORF">DPMN_104626</name>
</gene>